<keyword evidence="6 8" id="KW-0057">Aromatic amino acid biosynthesis</keyword>
<keyword evidence="4 8" id="KW-0210">Decarboxylase</keyword>
<evidence type="ECO:0000256" key="2">
    <source>
        <dbReference type="ARBA" id="ARBA00004696"/>
    </source>
</evidence>
<keyword evidence="3 8" id="KW-0028">Amino-acid biosynthesis</keyword>
<keyword evidence="7 8" id="KW-0456">Lyase</keyword>
<dbReference type="InterPro" id="IPR013798">
    <property type="entry name" value="Indole-3-glycerol_P_synth_dom"/>
</dbReference>
<dbReference type="HAMAP" id="MF_00134_B">
    <property type="entry name" value="IGPS_B"/>
    <property type="match status" value="1"/>
</dbReference>
<dbReference type="NCBIfam" id="NF001377">
    <property type="entry name" value="PRK00278.2-4"/>
    <property type="match status" value="1"/>
</dbReference>
<dbReference type="PROSITE" id="PS00614">
    <property type="entry name" value="IGPS"/>
    <property type="match status" value="1"/>
</dbReference>
<dbReference type="GO" id="GO:0004640">
    <property type="term" value="F:phosphoribosylanthranilate isomerase activity"/>
    <property type="evidence" value="ECO:0007669"/>
    <property type="project" value="TreeGrafter"/>
</dbReference>
<evidence type="ECO:0000256" key="3">
    <source>
        <dbReference type="ARBA" id="ARBA00022605"/>
    </source>
</evidence>
<dbReference type="Proteomes" id="UP000218831">
    <property type="component" value="Unassembled WGS sequence"/>
</dbReference>
<dbReference type="AlphaFoldDB" id="A0A2A2GAT4"/>
<keyword evidence="5 8" id="KW-0822">Tryptophan biosynthesis</keyword>
<dbReference type="RefSeq" id="WP_095606653.1">
    <property type="nucleotide sequence ID" value="NZ_NSKE01000006.1"/>
</dbReference>
<dbReference type="PANTHER" id="PTHR22854:SF2">
    <property type="entry name" value="INDOLE-3-GLYCEROL-PHOSPHATE SYNTHASE"/>
    <property type="match status" value="1"/>
</dbReference>
<evidence type="ECO:0000256" key="5">
    <source>
        <dbReference type="ARBA" id="ARBA00022822"/>
    </source>
</evidence>
<name>A0A2A2GAT4_9BACT</name>
<evidence type="ECO:0000313" key="11">
    <source>
        <dbReference type="Proteomes" id="UP000218831"/>
    </source>
</evidence>
<keyword evidence="11" id="KW-1185">Reference proteome</keyword>
<protein>
    <recommendedName>
        <fullName evidence="8">Indole-3-glycerol phosphate synthase</fullName>
        <shortName evidence="8">IGPS</shortName>
        <ecNumber evidence="8">4.1.1.48</ecNumber>
    </recommendedName>
</protein>
<sequence length="265" mass="29569">MPNILEEIVEQTKIDLKKRKDKVSFNDLGDMELFEQPPRNFGEALQIENDVAIIAEIKKASPSKGLIRPDFDPQKIAGQYQEGGASAISVLTDEPAFKGSLKYLKIASEEVSIPLLRKDFIVDPYQVKEAKAYGADAVLLIATITEGSQLDELLHATKEFGLQALVECYSEEDIEYVNFEHVDILGVNNRDLRSFEVDLHRGIELLHKAPEDMVLVSESGLSSPENLNLLFAEGIHAALIGEYFMRQPDPGKAVKNMKSELQKLI</sequence>
<dbReference type="EMBL" id="NSKE01000006">
    <property type="protein sequence ID" value="PAU93977.1"/>
    <property type="molecule type" value="Genomic_DNA"/>
</dbReference>
<comment type="pathway">
    <text evidence="2 8">Amino-acid biosynthesis; L-tryptophan biosynthesis; L-tryptophan from chorismate: step 4/5.</text>
</comment>
<dbReference type="GO" id="GO:0004425">
    <property type="term" value="F:indole-3-glycerol-phosphate synthase activity"/>
    <property type="evidence" value="ECO:0007669"/>
    <property type="project" value="UniProtKB-UniRule"/>
</dbReference>
<dbReference type="EC" id="4.1.1.48" evidence="8"/>
<evidence type="ECO:0000256" key="1">
    <source>
        <dbReference type="ARBA" id="ARBA00001633"/>
    </source>
</evidence>
<gene>
    <name evidence="8" type="primary">trpC</name>
    <name evidence="10" type="ORF">CK503_09945</name>
</gene>
<dbReference type="FunFam" id="3.20.20.70:FF:000024">
    <property type="entry name" value="Indole-3-glycerol phosphate synthase"/>
    <property type="match status" value="1"/>
</dbReference>
<dbReference type="PANTHER" id="PTHR22854">
    <property type="entry name" value="TRYPTOPHAN BIOSYNTHESIS PROTEIN"/>
    <property type="match status" value="1"/>
</dbReference>
<dbReference type="CDD" id="cd00331">
    <property type="entry name" value="IGPS"/>
    <property type="match status" value="1"/>
</dbReference>
<evidence type="ECO:0000256" key="7">
    <source>
        <dbReference type="ARBA" id="ARBA00023239"/>
    </source>
</evidence>
<dbReference type="Gene3D" id="3.20.20.70">
    <property type="entry name" value="Aldolase class I"/>
    <property type="match status" value="1"/>
</dbReference>
<dbReference type="InterPro" id="IPR013785">
    <property type="entry name" value="Aldolase_TIM"/>
</dbReference>
<evidence type="ECO:0000313" key="10">
    <source>
        <dbReference type="EMBL" id="PAU93977.1"/>
    </source>
</evidence>
<dbReference type="InterPro" id="IPR001468">
    <property type="entry name" value="Indole-3-GlycerolPSynthase_CS"/>
</dbReference>
<comment type="caution">
    <text evidence="10">The sequence shown here is derived from an EMBL/GenBank/DDBJ whole genome shotgun (WGS) entry which is preliminary data.</text>
</comment>
<dbReference type="InterPro" id="IPR045186">
    <property type="entry name" value="Indole-3-glycerol_P_synth"/>
</dbReference>
<dbReference type="InterPro" id="IPR011060">
    <property type="entry name" value="RibuloseP-bd_barrel"/>
</dbReference>
<proteinExistence type="inferred from homology"/>
<dbReference type="SUPFAM" id="SSF51366">
    <property type="entry name" value="Ribulose-phoshate binding barrel"/>
    <property type="match status" value="1"/>
</dbReference>
<evidence type="ECO:0000259" key="9">
    <source>
        <dbReference type="Pfam" id="PF00218"/>
    </source>
</evidence>
<dbReference type="GO" id="GO:0000162">
    <property type="term" value="P:L-tryptophan biosynthetic process"/>
    <property type="evidence" value="ECO:0007669"/>
    <property type="project" value="UniProtKB-UniRule"/>
</dbReference>
<dbReference type="Pfam" id="PF00218">
    <property type="entry name" value="IGPS"/>
    <property type="match status" value="1"/>
</dbReference>
<accession>A0A2A2GAT4</accession>
<evidence type="ECO:0000256" key="4">
    <source>
        <dbReference type="ARBA" id="ARBA00022793"/>
    </source>
</evidence>
<dbReference type="UniPathway" id="UPA00035">
    <property type="reaction ID" value="UER00043"/>
</dbReference>
<dbReference type="OrthoDB" id="9804217at2"/>
<evidence type="ECO:0000256" key="6">
    <source>
        <dbReference type="ARBA" id="ARBA00023141"/>
    </source>
</evidence>
<comment type="catalytic activity">
    <reaction evidence="1 8">
        <text>1-(2-carboxyphenylamino)-1-deoxy-D-ribulose 5-phosphate + H(+) = (1S,2R)-1-C-(indol-3-yl)glycerol 3-phosphate + CO2 + H2O</text>
        <dbReference type="Rhea" id="RHEA:23476"/>
        <dbReference type="ChEBI" id="CHEBI:15377"/>
        <dbReference type="ChEBI" id="CHEBI:15378"/>
        <dbReference type="ChEBI" id="CHEBI:16526"/>
        <dbReference type="ChEBI" id="CHEBI:58613"/>
        <dbReference type="ChEBI" id="CHEBI:58866"/>
        <dbReference type="EC" id="4.1.1.48"/>
    </reaction>
</comment>
<comment type="similarity">
    <text evidence="8">Belongs to the TrpC family.</text>
</comment>
<feature type="domain" description="Indole-3-glycerol phosphate synthase" evidence="9">
    <location>
        <begin position="5"/>
        <end position="256"/>
    </location>
</feature>
<organism evidence="10 11">
    <name type="scientific">Fodinibius salipaludis</name>
    <dbReference type="NCBI Taxonomy" id="2032627"/>
    <lineage>
        <taxon>Bacteria</taxon>
        <taxon>Pseudomonadati</taxon>
        <taxon>Balneolota</taxon>
        <taxon>Balneolia</taxon>
        <taxon>Balneolales</taxon>
        <taxon>Balneolaceae</taxon>
        <taxon>Fodinibius</taxon>
    </lineage>
</organism>
<evidence type="ECO:0000256" key="8">
    <source>
        <dbReference type="HAMAP-Rule" id="MF_00134"/>
    </source>
</evidence>
<reference evidence="10 11" key="1">
    <citation type="submission" date="2017-08" db="EMBL/GenBank/DDBJ databases">
        <title>Aliifodinibius alkalisoli sp. nov., isolated from saline alkaline soil.</title>
        <authorList>
            <person name="Liu D."/>
            <person name="Zhang G."/>
        </authorList>
    </citation>
    <scope>NUCLEOTIDE SEQUENCE [LARGE SCALE GENOMIC DNA]</scope>
    <source>
        <strain evidence="10 11">WN023</strain>
    </source>
</reference>